<dbReference type="Pfam" id="PF09622">
    <property type="entry name" value="DUF2391"/>
    <property type="match status" value="1"/>
</dbReference>
<comment type="caution">
    <text evidence="2">The sequence shown here is derived from an EMBL/GenBank/DDBJ whole genome shotgun (WGS) entry which is preliminary data.</text>
</comment>
<keyword evidence="1" id="KW-0472">Membrane</keyword>
<feature type="transmembrane region" description="Helical" evidence="1">
    <location>
        <begin position="39"/>
        <end position="63"/>
    </location>
</feature>
<dbReference type="Proteomes" id="UP001157046">
    <property type="component" value="Unassembled WGS sequence"/>
</dbReference>
<organism evidence="2 3">
    <name type="scientific">Shewanella glacialipiscicola</name>
    <dbReference type="NCBI Taxonomy" id="614069"/>
    <lineage>
        <taxon>Bacteria</taxon>
        <taxon>Pseudomonadati</taxon>
        <taxon>Pseudomonadota</taxon>
        <taxon>Gammaproteobacteria</taxon>
        <taxon>Alteromonadales</taxon>
        <taxon>Shewanellaceae</taxon>
        <taxon>Shewanella</taxon>
    </lineage>
</organism>
<keyword evidence="1" id="KW-1133">Transmembrane helix</keyword>
<accession>A0ABQ6IZ74</accession>
<dbReference type="EMBL" id="BSUY01000001">
    <property type="protein sequence ID" value="GMA80752.1"/>
    <property type="molecule type" value="Genomic_DNA"/>
</dbReference>
<evidence type="ECO:0000256" key="1">
    <source>
        <dbReference type="SAM" id="Phobius"/>
    </source>
</evidence>
<sequence>MRMIFSFNSEDASQVCVGAFALAVPVAFSEEAWRLGETLPVLNIAMLFSLSLLFLSVFSYHSVFQQNIRARVPVFIFRIVVAYLLTACVVFLVLLCLDKVPFFEDPLTSIKRIIVISMPASMGAIVVDSFDKE</sequence>
<evidence type="ECO:0000313" key="2">
    <source>
        <dbReference type="EMBL" id="GMA80752.1"/>
    </source>
</evidence>
<proteinExistence type="predicted"/>
<protein>
    <recommendedName>
        <fullName evidence="4">DUF2391 family protein</fullName>
    </recommendedName>
</protein>
<feature type="transmembrane region" description="Helical" evidence="1">
    <location>
        <begin position="75"/>
        <end position="97"/>
    </location>
</feature>
<keyword evidence="3" id="KW-1185">Reference proteome</keyword>
<keyword evidence="1" id="KW-0812">Transmembrane</keyword>
<reference evidence="3" key="1">
    <citation type="journal article" date="2019" name="Int. J. Syst. Evol. Microbiol.">
        <title>The Global Catalogue of Microorganisms (GCM) 10K type strain sequencing project: providing services to taxonomists for standard genome sequencing and annotation.</title>
        <authorList>
            <consortium name="The Broad Institute Genomics Platform"/>
            <consortium name="The Broad Institute Genome Sequencing Center for Infectious Disease"/>
            <person name="Wu L."/>
            <person name="Ma J."/>
        </authorList>
    </citation>
    <scope>NUCLEOTIDE SEQUENCE [LARGE SCALE GENOMIC DNA]</scope>
    <source>
        <strain evidence="3">NBRC 102030</strain>
    </source>
</reference>
<evidence type="ECO:0008006" key="4">
    <source>
        <dbReference type="Google" id="ProtNLM"/>
    </source>
</evidence>
<dbReference type="InterPro" id="IPR024464">
    <property type="entry name" value="DUF2391"/>
</dbReference>
<name>A0ABQ6IZ74_9GAMM</name>
<gene>
    <name evidence="2" type="ORF">GCM10025855_02850</name>
</gene>
<evidence type="ECO:0000313" key="3">
    <source>
        <dbReference type="Proteomes" id="UP001157046"/>
    </source>
</evidence>